<dbReference type="Proteomes" id="UP000624325">
    <property type="component" value="Unassembled WGS sequence"/>
</dbReference>
<dbReference type="InterPro" id="IPR045428">
    <property type="entry name" value="EACC1"/>
</dbReference>
<sequence length="111" mass="12355">MLVTVEDPDAFSPLYDWLLRDEMLRGTVVRPAPVSPADQEMGVVADTVEIVAAHGELLTAVATTVGVWLGTRVRRTRIRIKEGDREVEIDTGTLKDPHEIALRILSHLRDD</sequence>
<proteinExistence type="predicted"/>
<evidence type="ECO:0000313" key="2">
    <source>
        <dbReference type="Proteomes" id="UP000624325"/>
    </source>
</evidence>
<keyword evidence="2" id="KW-1185">Reference proteome</keyword>
<comment type="caution">
    <text evidence="1">The sequence shown here is derived from an EMBL/GenBank/DDBJ whole genome shotgun (WGS) entry which is preliminary data.</text>
</comment>
<reference evidence="1 2" key="1">
    <citation type="submission" date="2021-01" db="EMBL/GenBank/DDBJ databases">
        <title>Whole genome shotgun sequence of Asanoa iriomotensis NBRC 100142.</title>
        <authorList>
            <person name="Komaki H."/>
            <person name="Tamura T."/>
        </authorList>
    </citation>
    <scope>NUCLEOTIDE SEQUENCE [LARGE SCALE GENOMIC DNA]</scope>
    <source>
        <strain evidence="1 2">NBRC 100142</strain>
    </source>
</reference>
<organism evidence="1 2">
    <name type="scientific">Asanoa iriomotensis</name>
    <dbReference type="NCBI Taxonomy" id="234613"/>
    <lineage>
        <taxon>Bacteria</taxon>
        <taxon>Bacillati</taxon>
        <taxon>Actinomycetota</taxon>
        <taxon>Actinomycetes</taxon>
        <taxon>Micromonosporales</taxon>
        <taxon>Micromonosporaceae</taxon>
        <taxon>Asanoa</taxon>
    </lineage>
</organism>
<evidence type="ECO:0000313" key="1">
    <source>
        <dbReference type="EMBL" id="GIF54897.1"/>
    </source>
</evidence>
<protein>
    <submittedName>
        <fullName evidence="1">Uncharacterized protein</fullName>
    </submittedName>
</protein>
<gene>
    <name evidence="1" type="ORF">Air01nite_09920</name>
</gene>
<name>A0ABQ4BWJ9_9ACTN</name>
<dbReference type="Pfam" id="PF19953">
    <property type="entry name" value="EACC1"/>
    <property type="match status" value="1"/>
</dbReference>
<dbReference type="EMBL" id="BONC01000004">
    <property type="protein sequence ID" value="GIF54897.1"/>
    <property type="molecule type" value="Genomic_DNA"/>
</dbReference>
<dbReference type="RefSeq" id="WP_203700590.1">
    <property type="nucleotide sequence ID" value="NZ_BAAALU010000013.1"/>
</dbReference>
<accession>A0ABQ4BWJ9</accession>